<evidence type="ECO:0000313" key="3">
    <source>
        <dbReference type="Proteomes" id="UP001254832"/>
    </source>
</evidence>
<dbReference type="SUPFAM" id="SSF47413">
    <property type="entry name" value="lambda repressor-like DNA-binding domains"/>
    <property type="match status" value="1"/>
</dbReference>
<dbReference type="EMBL" id="JAVDTR010000003">
    <property type="protein sequence ID" value="MDR6722849.1"/>
    <property type="molecule type" value="Genomic_DNA"/>
</dbReference>
<dbReference type="Proteomes" id="UP001254832">
    <property type="component" value="Unassembled WGS sequence"/>
</dbReference>
<dbReference type="GO" id="GO:0003677">
    <property type="term" value="F:DNA binding"/>
    <property type="evidence" value="ECO:0007669"/>
    <property type="project" value="InterPro"/>
</dbReference>
<evidence type="ECO:0000259" key="1">
    <source>
        <dbReference type="PROSITE" id="PS50943"/>
    </source>
</evidence>
<accession>A0AAP5H2D1</accession>
<protein>
    <submittedName>
        <fullName evidence="2">Transcriptional regulator with XRE-family HTH domain</fullName>
    </submittedName>
</protein>
<sequence length="164" mass="19250">MSRVNMASMTVLQYLALVHQLSYTELCKTIGMTPQQFNDWVKKRRPVPQDRLQQVAQFFQIDSSVLVYETNYLRDLTPENKVQVQMIYIKQQLEQEGDVTEQEALRQKLIQLQEEERKQALITQFTAAVNQADEQLLQEYEQLVNRLSNSAIGDARLLREEDKE</sequence>
<comment type="caution">
    <text evidence="2">The sequence shown here is derived from an EMBL/GenBank/DDBJ whole genome shotgun (WGS) entry which is preliminary data.</text>
</comment>
<name>A0AAP5H2D1_PAEAM</name>
<dbReference type="RefSeq" id="WP_056703245.1">
    <property type="nucleotide sequence ID" value="NZ_JAVDTR010000003.1"/>
</dbReference>
<dbReference type="InterPro" id="IPR010982">
    <property type="entry name" value="Lambda_DNA-bd_dom_sf"/>
</dbReference>
<organism evidence="2 3">
    <name type="scientific">Paenibacillus amylolyticus</name>
    <dbReference type="NCBI Taxonomy" id="1451"/>
    <lineage>
        <taxon>Bacteria</taxon>
        <taxon>Bacillati</taxon>
        <taxon>Bacillota</taxon>
        <taxon>Bacilli</taxon>
        <taxon>Bacillales</taxon>
        <taxon>Paenibacillaceae</taxon>
        <taxon>Paenibacillus</taxon>
    </lineage>
</organism>
<dbReference type="Gene3D" id="1.10.260.40">
    <property type="entry name" value="lambda repressor-like DNA-binding domains"/>
    <property type="match status" value="1"/>
</dbReference>
<gene>
    <name evidence="2" type="ORF">J2W91_001301</name>
</gene>
<dbReference type="PROSITE" id="PS50943">
    <property type="entry name" value="HTH_CROC1"/>
    <property type="match status" value="1"/>
</dbReference>
<dbReference type="InterPro" id="IPR001387">
    <property type="entry name" value="Cro/C1-type_HTH"/>
</dbReference>
<reference evidence="2" key="1">
    <citation type="submission" date="2023-07" db="EMBL/GenBank/DDBJ databases">
        <title>Sorghum-associated microbial communities from plants grown in Nebraska, USA.</title>
        <authorList>
            <person name="Schachtman D."/>
        </authorList>
    </citation>
    <scope>NUCLEOTIDE SEQUENCE</scope>
    <source>
        <strain evidence="2">BE80</strain>
    </source>
</reference>
<dbReference type="AlphaFoldDB" id="A0AAP5H2D1"/>
<feature type="domain" description="HTH cro/C1-type" evidence="1">
    <location>
        <begin position="12"/>
        <end position="66"/>
    </location>
</feature>
<evidence type="ECO:0000313" key="2">
    <source>
        <dbReference type="EMBL" id="MDR6722849.1"/>
    </source>
</evidence>
<proteinExistence type="predicted"/>